<keyword evidence="6 13" id="KW-0732">Signal</keyword>
<dbReference type="HAMAP" id="MF_00233">
    <property type="entry name" value="LolB"/>
    <property type="match status" value="1"/>
</dbReference>
<evidence type="ECO:0000256" key="3">
    <source>
        <dbReference type="ARBA" id="ARBA00011245"/>
    </source>
</evidence>
<evidence type="ECO:0000256" key="10">
    <source>
        <dbReference type="ARBA" id="ARBA00023186"/>
    </source>
</evidence>
<comment type="subcellular location">
    <subcellularLocation>
        <location evidence="1 13">Cell outer membrane</location>
        <topology evidence="1 13">Lipid-anchor</topology>
    </subcellularLocation>
</comment>
<dbReference type="Proteomes" id="UP000648257">
    <property type="component" value="Unassembled WGS sequence"/>
</dbReference>
<keyword evidence="12 13" id="KW-0449">Lipoprotein</keyword>
<evidence type="ECO:0000313" key="15">
    <source>
        <dbReference type="Proteomes" id="UP000648257"/>
    </source>
</evidence>
<evidence type="ECO:0000256" key="2">
    <source>
        <dbReference type="ARBA" id="ARBA00009696"/>
    </source>
</evidence>
<name>A0ABR6X8G2_9BURK</name>
<evidence type="ECO:0000256" key="4">
    <source>
        <dbReference type="ARBA" id="ARBA00016202"/>
    </source>
</evidence>
<proteinExistence type="inferred from homology"/>
<dbReference type="CDD" id="cd16326">
    <property type="entry name" value="LolB"/>
    <property type="match status" value="1"/>
</dbReference>
<evidence type="ECO:0000256" key="9">
    <source>
        <dbReference type="ARBA" id="ARBA00023139"/>
    </source>
</evidence>
<dbReference type="InterPro" id="IPR004565">
    <property type="entry name" value="OM_lipoprot_LolB"/>
</dbReference>
<evidence type="ECO:0000256" key="12">
    <source>
        <dbReference type="ARBA" id="ARBA00023288"/>
    </source>
</evidence>
<gene>
    <name evidence="13 14" type="primary">lolB</name>
    <name evidence="14" type="ORF">H8K52_17800</name>
</gene>
<dbReference type="SUPFAM" id="SSF89392">
    <property type="entry name" value="Prokaryotic lipoproteins and lipoprotein localization factors"/>
    <property type="match status" value="1"/>
</dbReference>
<dbReference type="EMBL" id="JACOFW010000027">
    <property type="protein sequence ID" value="MBC3809199.1"/>
    <property type="molecule type" value="Genomic_DNA"/>
</dbReference>
<evidence type="ECO:0000256" key="11">
    <source>
        <dbReference type="ARBA" id="ARBA00023237"/>
    </source>
</evidence>
<dbReference type="RefSeq" id="WP_186924263.1">
    <property type="nucleotide sequence ID" value="NZ_JACOFW010000027.1"/>
</dbReference>
<keyword evidence="10 13" id="KW-0143">Chaperone</keyword>
<keyword evidence="9 13" id="KW-0564">Palmitate</keyword>
<comment type="function">
    <text evidence="13">Plays a critical role in the incorporation of lipoproteins in the outer membrane after they are released by the LolA protein.</text>
</comment>
<evidence type="ECO:0000256" key="7">
    <source>
        <dbReference type="ARBA" id="ARBA00022927"/>
    </source>
</evidence>
<dbReference type="PROSITE" id="PS51257">
    <property type="entry name" value="PROKAR_LIPOPROTEIN"/>
    <property type="match status" value="1"/>
</dbReference>
<dbReference type="Pfam" id="PF03550">
    <property type="entry name" value="LolB"/>
    <property type="match status" value="1"/>
</dbReference>
<evidence type="ECO:0000256" key="1">
    <source>
        <dbReference type="ARBA" id="ARBA00004459"/>
    </source>
</evidence>
<keyword evidence="15" id="KW-1185">Reference proteome</keyword>
<comment type="subunit">
    <text evidence="3 13">Monomer.</text>
</comment>
<protein>
    <recommendedName>
        <fullName evidence="4 13">Outer-membrane lipoprotein LolB</fullName>
    </recommendedName>
</protein>
<accession>A0ABR6X8G2</accession>
<dbReference type="NCBIfam" id="TIGR00548">
    <property type="entry name" value="lolB"/>
    <property type="match status" value="1"/>
</dbReference>
<organism evidence="14 15">
    <name type="scientific">Undibacterium seohonense</name>
    <dbReference type="NCBI Taxonomy" id="1344950"/>
    <lineage>
        <taxon>Bacteria</taxon>
        <taxon>Pseudomonadati</taxon>
        <taxon>Pseudomonadota</taxon>
        <taxon>Betaproteobacteria</taxon>
        <taxon>Burkholderiales</taxon>
        <taxon>Oxalobacteraceae</taxon>
        <taxon>Undibacterium</taxon>
    </lineage>
</organism>
<evidence type="ECO:0000256" key="13">
    <source>
        <dbReference type="HAMAP-Rule" id="MF_00233"/>
    </source>
</evidence>
<keyword evidence="8 13" id="KW-0472">Membrane</keyword>
<dbReference type="InterPro" id="IPR029046">
    <property type="entry name" value="LolA/LolB/LppX"/>
</dbReference>
<dbReference type="Gene3D" id="2.50.20.10">
    <property type="entry name" value="Lipoprotein localisation LolA/LolB/LppX"/>
    <property type="match status" value="1"/>
</dbReference>
<evidence type="ECO:0000256" key="6">
    <source>
        <dbReference type="ARBA" id="ARBA00022729"/>
    </source>
</evidence>
<comment type="similarity">
    <text evidence="2 13">Belongs to the LolB family.</text>
</comment>
<keyword evidence="5 13" id="KW-0813">Transport</keyword>
<evidence type="ECO:0000256" key="5">
    <source>
        <dbReference type="ARBA" id="ARBA00022448"/>
    </source>
</evidence>
<sequence length="212" mass="23427">MHKPKLQSDGFLPRAIAVRFFLVGLLSISLGACSTTQVLSSSQANQTRSLQEQVQLVGRISIQYQQNDQAQTASAGFEWQQAPQDLHISLSSPLGQTIATIHENAHGARLEQAKQEARTASNIEQLLADSLGWSIPIAGLKGWLQGFDIQANGKAIAIPVKDYVALQSQGWQLQFVSWQADTGVIHPKRIDLQRHTEELGEVKIRIVVDEWK</sequence>
<keyword evidence="11 13" id="KW-0998">Cell outer membrane</keyword>
<keyword evidence="7 13" id="KW-0653">Protein transport</keyword>
<evidence type="ECO:0000256" key="8">
    <source>
        <dbReference type="ARBA" id="ARBA00023136"/>
    </source>
</evidence>
<evidence type="ECO:0000313" key="14">
    <source>
        <dbReference type="EMBL" id="MBC3809199.1"/>
    </source>
</evidence>
<reference evidence="14 15" key="1">
    <citation type="submission" date="2020-08" db="EMBL/GenBank/DDBJ databases">
        <title>Novel species isolated from subtropical streams in China.</title>
        <authorList>
            <person name="Lu H."/>
        </authorList>
    </citation>
    <scope>NUCLEOTIDE SEQUENCE [LARGE SCALE GENOMIC DNA]</scope>
    <source>
        <strain evidence="14 15">KACC 16656</strain>
    </source>
</reference>
<comment type="caution">
    <text evidence="14">The sequence shown here is derived from an EMBL/GenBank/DDBJ whole genome shotgun (WGS) entry which is preliminary data.</text>
</comment>